<dbReference type="eggNOG" id="COG4974">
    <property type="taxonomic scope" value="Bacteria"/>
</dbReference>
<accession>C8XFF4</accession>
<dbReference type="AlphaFoldDB" id="C8XFF4"/>
<reference evidence="2" key="1">
    <citation type="submission" date="2009-09" db="EMBL/GenBank/DDBJ databases">
        <title>The complete genome of Nakamurella multipartita DSM 44233.</title>
        <authorList>
            <consortium name="US DOE Joint Genome Institute (JGI-PGF)"/>
            <person name="Lucas S."/>
            <person name="Copeland A."/>
            <person name="Lapidus A."/>
            <person name="Glavina del Rio T."/>
            <person name="Dalin E."/>
            <person name="Tice H."/>
            <person name="Bruce D."/>
            <person name="Goodwin L."/>
            <person name="Pitluck S."/>
            <person name="Kyrpides N."/>
            <person name="Mavromatis K."/>
            <person name="Ivanova N."/>
            <person name="Ovchinnikova G."/>
            <person name="Sims D."/>
            <person name="Meincke L."/>
            <person name="Brettin T."/>
            <person name="Detter J.C."/>
            <person name="Han C."/>
            <person name="Larimer F."/>
            <person name="Land M."/>
            <person name="Hauser L."/>
            <person name="Markowitz V."/>
            <person name="Cheng J.-F."/>
            <person name="Hugenholtz P."/>
            <person name="Woyke T."/>
            <person name="Wu D."/>
            <person name="Klenk H.-P."/>
            <person name="Eisen J.A."/>
        </authorList>
    </citation>
    <scope>NUCLEOTIDE SEQUENCE [LARGE SCALE GENOMIC DNA]</scope>
    <source>
        <strain evidence="2">ATCC 700099 / DSM 44233 / CIP 104796 / JCM 9543 / NBRC 105858 / Y-104</strain>
    </source>
</reference>
<sequence>MLTCPKFLTSTEYVPRLQARMVREDELIADAEHRGWEREAERHRCTQQRIAALLKDLSLGTE</sequence>
<evidence type="ECO:0000313" key="1">
    <source>
        <dbReference type="EMBL" id="ACV79931.1"/>
    </source>
</evidence>
<dbReference type="InParanoid" id="C8XFF4"/>
<organism evidence="1 2">
    <name type="scientific">Nakamurella multipartita (strain ATCC 700099 / DSM 44233 / CIP 104796 / JCM 9543 / NBRC 105858 / Y-104)</name>
    <name type="common">Microsphaera multipartita</name>
    <dbReference type="NCBI Taxonomy" id="479431"/>
    <lineage>
        <taxon>Bacteria</taxon>
        <taxon>Bacillati</taxon>
        <taxon>Actinomycetota</taxon>
        <taxon>Actinomycetes</taxon>
        <taxon>Nakamurellales</taxon>
        <taxon>Nakamurellaceae</taxon>
        <taxon>Nakamurella</taxon>
    </lineage>
</organism>
<evidence type="ECO:0000313" key="2">
    <source>
        <dbReference type="Proteomes" id="UP000002218"/>
    </source>
</evidence>
<name>C8XFF4_NAKMY</name>
<dbReference type="KEGG" id="nml:Namu_3616"/>
<dbReference type="RefSeq" id="WP_015748775.1">
    <property type="nucleotide sequence ID" value="NC_013235.1"/>
</dbReference>
<dbReference type="HOGENOM" id="CLU_2899473_0_0_11"/>
<gene>
    <name evidence="1" type="ordered locus">Namu_3616</name>
</gene>
<proteinExistence type="predicted"/>
<reference evidence="1 2" key="2">
    <citation type="journal article" date="2010" name="Stand. Genomic Sci.">
        <title>Complete genome sequence of Nakamurella multipartita type strain (Y-104).</title>
        <authorList>
            <person name="Tice H."/>
            <person name="Mayilraj S."/>
            <person name="Sims D."/>
            <person name="Lapidus A."/>
            <person name="Nolan M."/>
            <person name="Lucas S."/>
            <person name="Glavina Del Rio T."/>
            <person name="Copeland A."/>
            <person name="Cheng J.F."/>
            <person name="Meincke L."/>
            <person name="Bruce D."/>
            <person name="Goodwin L."/>
            <person name="Pitluck S."/>
            <person name="Ivanova N."/>
            <person name="Mavromatis K."/>
            <person name="Ovchinnikova G."/>
            <person name="Pati A."/>
            <person name="Chen A."/>
            <person name="Palaniappan K."/>
            <person name="Land M."/>
            <person name="Hauser L."/>
            <person name="Chang Y.J."/>
            <person name="Jeffries C.D."/>
            <person name="Detter J.C."/>
            <person name="Brettin T."/>
            <person name="Rohde M."/>
            <person name="Goker M."/>
            <person name="Bristow J."/>
            <person name="Eisen J.A."/>
            <person name="Markowitz V."/>
            <person name="Hugenholtz P."/>
            <person name="Kyrpides N.C."/>
            <person name="Klenk H.P."/>
            <person name="Chen F."/>
        </authorList>
    </citation>
    <scope>NUCLEOTIDE SEQUENCE [LARGE SCALE GENOMIC DNA]</scope>
    <source>
        <strain evidence="2">ATCC 700099 / DSM 44233 / CIP 104796 / JCM 9543 / NBRC 105858 / Y-104</strain>
    </source>
</reference>
<dbReference type="Proteomes" id="UP000002218">
    <property type="component" value="Chromosome"/>
</dbReference>
<keyword evidence="2" id="KW-1185">Reference proteome</keyword>
<dbReference type="EMBL" id="CP001737">
    <property type="protein sequence ID" value="ACV79931.1"/>
    <property type="molecule type" value="Genomic_DNA"/>
</dbReference>
<protein>
    <submittedName>
        <fullName evidence="1">Uncharacterized protein</fullName>
    </submittedName>
</protein>